<evidence type="ECO:0000313" key="2">
    <source>
        <dbReference type="Proteomes" id="UP000050556"/>
    </source>
</evidence>
<dbReference type="RefSeq" id="WP_020936656.1">
    <property type="nucleotide sequence ID" value="NZ_BNGP01000006.1"/>
</dbReference>
<reference evidence="1 2" key="1">
    <citation type="journal article" date="2015" name="Front. Microbiol.">
        <title>Genetic determinants of heat resistance in Escherichia coli.</title>
        <authorList>
            <person name="Mercer R.G."/>
            <person name="Zheng J."/>
            <person name="Garcia-Hernandez R."/>
            <person name="Ruan L."/>
            <person name="Ganzle M.G."/>
            <person name="McMullen L.M."/>
        </authorList>
    </citation>
    <scope>NUCLEOTIDE SEQUENCE [LARGE SCALE GENOMIC DNA]</scope>
    <source>
        <strain evidence="1 2">AW1.3</strain>
    </source>
</reference>
<dbReference type="PATRIC" id="fig|562.7813.peg.1513"/>
<dbReference type="EMBL" id="LDYI01000070">
    <property type="protein sequence ID" value="KPO13771.1"/>
    <property type="molecule type" value="Genomic_DNA"/>
</dbReference>
<proteinExistence type="predicted"/>
<evidence type="ECO:0000313" key="1">
    <source>
        <dbReference type="EMBL" id="KPO13771.1"/>
    </source>
</evidence>
<evidence type="ECO:0008006" key="3">
    <source>
        <dbReference type="Google" id="ProtNLM"/>
    </source>
</evidence>
<protein>
    <recommendedName>
        <fullName evidence="3">StbA</fullName>
    </recommendedName>
</protein>
<name>A0A0P7MF75_ECOLX</name>
<sequence length="122" mass="13668">MANFNPGPRTAIAAVRDSKNDIETWKKNGIRREEIVTVLNERYGLNISLVAFDKALYRLRKSTDEPSLADVDSVSAAETNFSEASGPDNGFFLSGNDFMRAEEESQRVVESFRDSLSRKKGF</sequence>
<accession>A0A0P7MF75</accession>
<comment type="caution">
    <text evidence="1">The sequence shown here is derived from an EMBL/GenBank/DDBJ whole genome shotgun (WGS) entry which is preliminary data.</text>
</comment>
<dbReference type="AlphaFoldDB" id="A0A0P7MF75"/>
<dbReference type="Proteomes" id="UP000050556">
    <property type="component" value="Unassembled WGS sequence"/>
</dbReference>
<gene>
    <name evidence="1" type="ORF">ACU57_09440</name>
</gene>
<organism evidence="1 2">
    <name type="scientific">Escherichia coli</name>
    <dbReference type="NCBI Taxonomy" id="562"/>
    <lineage>
        <taxon>Bacteria</taxon>
        <taxon>Pseudomonadati</taxon>
        <taxon>Pseudomonadota</taxon>
        <taxon>Gammaproteobacteria</taxon>
        <taxon>Enterobacterales</taxon>
        <taxon>Enterobacteriaceae</taxon>
        <taxon>Escherichia</taxon>
    </lineage>
</organism>